<gene>
    <name evidence="10" type="ORF">ACFS5J_05870</name>
</gene>
<feature type="domain" description="NlpC/P60" evidence="9">
    <location>
        <begin position="238"/>
        <end position="364"/>
    </location>
</feature>
<evidence type="ECO:0000259" key="9">
    <source>
        <dbReference type="PROSITE" id="PS51935"/>
    </source>
</evidence>
<evidence type="ECO:0000313" key="11">
    <source>
        <dbReference type="Proteomes" id="UP001597534"/>
    </source>
</evidence>
<dbReference type="InterPro" id="IPR052062">
    <property type="entry name" value="Murein_DD/LD_carboxypeptidase"/>
</dbReference>
<evidence type="ECO:0000256" key="7">
    <source>
        <dbReference type="SAM" id="SignalP"/>
    </source>
</evidence>
<dbReference type="SUPFAM" id="SSF54106">
    <property type="entry name" value="LysM domain"/>
    <property type="match status" value="3"/>
</dbReference>
<dbReference type="CDD" id="cd00118">
    <property type="entry name" value="LysM"/>
    <property type="match status" value="3"/>
</dbReference>
<dbReference type="Pfam" id="PF00877">
    <property type="entry name" value="NLPC_P60"/>
    <property type="match status" value="1"/>
</dbReference>
<evidence type="ECO:0000256" key="4">
    <source>
        <dbReference type="ARBA" id="ARBA00022737"/>
    </source>
</evidence>
<comment type="similarity">
    <text evidence="1">Belongs to the peptidase C40 family.</text>
</comment>
<dbReference type="SMART" id="SM00257">
    <property type="entry name" value="LysM"/>
    <property type="match status" value="3"/>
</dbReference>
<keyword evidence="11" id="KW-1185">Reference proteome</keyword>
<protein>
    <submittedName>
        <fullName evidence="10">LysM peptidoglycan-binding domain-containing protein</fullName>
    </submittedName>
</protein>
<organism evidence="10 11">
    <name type="scientific">Flavobacterium chuncheonense</name>
    <dbReference type="NCBI Taxonomy" id="2026653"/>
    <lineage>
        <taxon>Bacteria</taxon>
        <taxon>Pseudomonadati</taxon>
        <taxon>Bacteroidota</taxon>
        <taxon>Flavobacteriia</taxon>
        <taxon>Flavobacteriales</taxon>
        <taxon>Flavobacteriaceae</taxon>
        <taxon>Flavobacterium</taxon>
    </lineage>
</organism>
<feature type="chain" id="PRO_5045301054" evidence="7">
    <location>
        <begin position="21"/>
        <end position="365"/>
    </location>
</feature>
<dbReference type="InterPro" id="IPR038765">
    <property type="entry name" value="Papain-like_cys_pep_sf"/>
</dbReference>
<dbReference type="Pfam" id="PF01476">
    <property type="entry name" value="LysM"/>
    <property type="match status" value="3"/>
</dbReference>
<dbReference type="Proteomes" id="UP001597534">
    <property type="component" value="Unassembled WGS sequence"/>
</dbReference>
<comment type="caution">
    <text evidence="10">The sequence shown here is derived from an EMBL/GenBank/DDBJ whole genome shotgun (WGS) entry which is preliminary data.</text>
</comment>
<keyword evidence="4" id="KW-0677">Repeat</keyword>
<dbReference type="Gene3D" id="3.90.1720.10">
    <property type="entry name" value="endopeptidase domain like (from Nostoc punctiforme)"/>
    <property type="match status" value="1"/>
</dbReference>
<keyword evidence="5" id="KW-0378">Hydrolase</keyword>
<dbReference type="RefSeq" id="WP_379811124.1">
    <property type="nucleotide sequence ID" value="NZ_JBHUPC010000012.1"/>
</dbReference>
<evidence type="ECO:0000256" key="5">
    <source>
        <dbReference type="ARBA" id="ARBA00022801"/>
    </source>
</evidence>
<feature type="signal peptide" evidence="7">
    <location>
        <begin position="1"/>
        <end position="20"/>
    </location>
</feature>
<keyword evidence="6" id="KW-0788">Thiol protease</keyword>
<proteinExistence type="inferred from homology"/>
<name>A0ABW5YKD5_9FLAO</name>
<feature type="domain" description="LysM" evidence="8">
    <location>
        <begin position="166"/>
        <end position="209"/>
    </location>
</feature>
<feature type="domain" description="LysM" evidence="8">
    <location>
        <begin position="81"/>
        <end position="125"/>
    </location>
</feature>
<dbReference type="InterPro" id="IPR018392">
    <property type="entry name" value="LysM"/>
</dbReference>
<sequence>MKLFKIAFVVAFLSAFSVLGQENVKHKVTSGETIFGIAKQYKIKASEIYALNPSIKEKALQLGTILLLPSKSHSQTKSSPEIHTIAKGDTFYGIAKKYGITTVKITEYNPNLNPSDLKVGDLVYLKPQKKDSSVVNVPKVKEALTKESQVENVENLEDDEEFSNDVIHVVKAKETLYKIAKQYDTTILNLKNLNPEVTATLPVGYHLVIKKGNQPDLPVKPIDDNELPEALPLDESSLAQADLLINTASQYLGSRYRSGGTTAAGFDCSGLMYTTFKEIELNLPRNSSGQATVGTKVKRKQAQKGDLIFFATNRKRTISHVGMITEVSETEIKFIHSSTSAGVIISSLNEPYYAKRFVQINRVLD</sequence>
<dbReference type="EMBL" id="JBHUPC010000012">
    <property type="protein sequence ID" value="MFD2891539.1"/>
    <property type="molecule type" value="Genomic_DNA"/>
</dbReference>
<dbReference type="SUPFAM" id="SSF54001">
    <property type="entry name" value="Cysteine proteinases"/>
    <property type="match status" value="1"/>
</dbReference>
<evidence type="ECO:0000256" key="1">
    <source>
        <dbReference type="ARBA" id="ARBA00007074"/>
    </source>
</evidence>
<dbReference type="PANTHER" id="PTHR47360:SF1">
    <property type="entry name" value="ENDOPEPTIDASE NLPC-RELATED"/>
    <property type="match status" value="1"/>
</dbReference>
<evidence type="ECO:0000256" key="3">
    <source>
        <dbReference type="ARBA" id="ARBA00022729"/>
    </source>
</evidence>
<dbReference type="PANTHER" id="PTHR47360">
    <property type="entry name" value="MUREIN DD-ENDOPEPTIDASE MEPS/MUREIN LD-CARBOXYPEPTIDASE"/>
    <property type="match status" value="1"/>
</dbReference>
<keyword evidence="2" id="KW-0645">Protease</keyword>
<evidence type="ECO:0000313" key="10">
    <source>
        <dbReference type="EMBL" id="MFD2891539.1"/>
    </source>
</evidence>
<dbReference type="PROSITE" id="PS51935">
    <property type="entry name" value="NLPC_P60"/>
    <property type="match status" value="1"/>
</dbReference>
<dbReference type="Gene3D" id="3.10.350.10">
    <property type="entry name" value="LysM domain"/>
    <property type="match status" value="3"/>
</dbReference>
<accession>A0ABW5YKD5</accession>
<evidence type="ECO:0000259" key="8">
    <source>
        <dbReference type="PROSITE" id="PS51782"/>
    </source>
</evidence>
<reference evidence="11" key="1">
    <citation type="journal article" date="2019" name="Int. J. Syst. Evol. Microbiol.">
        <title>The Global Catalogue of Microorganisms (GCM) 10K type strain sequencing project: providing services to taxonomists for standard genome sequencing and annotation.</title>
        <authorList>
            <consortium name="The Broad Institute Genomics Platform"/>
            <consortium name="The Broad Institute Genome Sequencing Center for Infectious Disease"/>
            <person name="Wu L."/>
            <person name="Ma J."/>
        </authorList>
    </citation>
    <scope>NUCLEOTIDE SEQUENCE [LARGE SCALE GENOMIC DNA]</scope>
    <source>
        <strain evidence="11">KCTC 22671</strain>
    </source>
</reference>
<evidence type="ECO:0000256" key="6">
    <source>
        <dbReference type="ARBA" id="ARBA00022807"/>
    </source>
</evidence>
<feature type="domain" description="LysM" evidence="8">
    <location>
        <begin position="24"/>
        <end position="68"/>
    </location>
</feature>
<dbReference type="InterPro" id="IPR000064">
    <property type="entry name" value="NLP_P60_dom"/>
</dbReference>
<dbReference type="InterPro" id="IPR036779">
    <property type="entry name" value="LysM_dom_sf"/>
</dbReference>
<evidence type="ECO:0000256" key="2">
    <source>
        <dbReference type="ARBA" id="ARBA00022670"/>
    </source>
</evidence>
<dbReference type="PROSITE" id="PS51782">
    <property type="entry name" value="LYSM"/>
    <property type="match status" value="3"/>
</dbReference>
<keyword evidence="3 7" id="KW-0732">Signal</keyword>